<evidence type="ECO:0000313" key="14">
    <source>
        <dbReference type="Proteomes" id="UP000178885"/>
    </source>
</evidence>
<evidence type="ECO:0000256" key="11">
    <source>
        <dbReference type="HAMAP-Rule" id="MF_00244"/>
    </source>
</evidence>
<keyword evidence="7 11" id="KW-0547">Nucleotide-binding</keyword>
<dbReference type="GO" id="GO:0009435">
    <property type="term" value="P:NAD+ biosynthetic process"/>
    <property type="evidence" value="ECO:0007669"/>
    <property type="project" value="UniProtKB-UniRule"/>
</dbReference>
<comment type="similarity">
    <text evidence="3 11">Belongs to the NadD family.</text>
</comment>
<dbReference type="GO" id="GO:0004515">
    <property type="term" value="F:nicotinate-nucleotide adenylyltransferase activity"/>
    <property type="evidence" value="ECO:0007669"/>
    <property type="project" value="UniProtKB-UniRule"/>
</dbReference>
<name>A0A1F6TT97_9PROT</name>
<dbReference type="InterPro" id="IPR004821">
    <property type="entry name" value="Cyt_trans-like"/>
</dbReference>
<evidence type="ECO:0000256" key="7">
    <source>
        <dbReference type="ARBA" id="ARBA00022741"/>
    </source>
</evidence>
<gene>
    <name evidence="11" type="primary">nadD</name>
    <name evidence="13" type="ORF">A2151_00650</name>
</gene>
<evidence type="ECO:0000256" key="8">
    <source>
        <dbReference type="ARBA" id="ARBA00022840"/>
    </source>
</evidence>
<dbReference type="NCBIfam" id="NF000839">
    <property type="entry name" value="PRK00071.1-1"/>
    <property type="match status" value="1"/>
</dbReference>
<dbReference type="NCBIfam" id="TIGR00482">
    <property type="entry name" value="nicotinate (nicotinamide) nucleotide adenylyltransferase"/>
    <property type="match status" value="1"/>
</dbReference>
<dbReference type="UniPathway" id="UPA00253">
    <property type="reaction ID" value="UER00332"/>
</dbReference>
<evidence type="ECO:0000259" key="12">
    <source>
        <dbReference type="Pfam" id="PF01467"/>
    </source>
</evidence>
<dbReference type="EMBL" id="MFSU01000031">
    <property type="protein sequence ID" value="OGI48315.1"/>
    <property type="molecule type" value="Genomic_DNA"/>
</dbReference>
<protein>
    <recommendedName>
        <fullName evidence="11">Probable nicotinate-nucleotide adenylyltransferase</fullName>
        <ecNumber evidence="11">2.7.7.18</ecNumber>
    </recommendedName>
    <alternativeName>
        <fullName evidence="11">Deamido-NAD(+) diphosphorylase</fullName>
    </alternativeName>
    <alternativeName>
        <fullName evidence="11">Deamido-NAD(+) pyrophosphorylase</fullName>
    </alternativeName>
    <alternativeName>
        <fullName evidence="11">Nicotinate mononucleotide adenylyltransferase</fullName>
        <shortName evidence="11">NaMN adenylyltransferase</shortName>
    </alternativeName>
</protein>
<comment type="function">
    <text evidence="1 11">Catalyzes the reversible adenylation of nicotinate mononucleotide (NaMN) to nicotinic acid adenine dinucleotide (NaAD).</text>
</comment>
<dbReference type="PANTHER" id="PTHR39321:SF3">
    <property type="entry name" value="PHOSPHOPANTETHEINE ADENYLYLTRANSFERASE"/>
    <property type="match status" value="1"/>
</dbReference>
<dbReference type="Gene3D" id="3.40.50.620">
    <property type="entry name" value="HUPs"/>
    <property type="match status" value="1"/>
</dbReference>
<reference evidence="13 14" key="1">
    <citation type="journal article" date="2016" name="Nat. Commun.">
        <title>Thousands of microbial genomes shed light on interconnected biogeochemical processes in an aquifer system.</title>
        <authorList>
            <person name="Anantharaman K."/>
            <person name="Brown C.T."/>
            <person name="Hug L.A."/>
            <person name="Sharon I."/>
            <person name="Castelle C.J."/>
            <person name="Probst A.J."/>
            <person name="Thomas B.C."/>
            <person name="Singh A."/>
            <person name="Wilkins M.J."/>
            <person name="Karaoz U."/>
            <person name="Brodie E.L."/>
            <person name="Williams K.H."/>
            <person name="Hubbard S.S."/>
            <person name="Banfield J.F."/>
        </authorList>
    </citation>
    <scope>NUCLEOTIDE SEQUENCE [LARGE SCALE GENOMIC DNA]</scope>
</reference>
<dbReference type="InterPro" id="IPR014729">
    <property type="entry name" value="Rossmann-like_a/b/a_fold"/>
</dbReference>
<evidence type="ECO:0000256" key="6">
    <source>
        <dbReference type="ARBA" id="ARBA00022695"/>
    </source>
</evidence>
<dbReference type="EC" id="2.7.7.18" evidence="11"/>
<comment type="catalytic activity">
    <reaction evidence="10 11">
        <text>nicotinate beta-D-ribonucleotide + ATP + H(+) = deamido-NAD(+) + diphosphate</text>
        <dbReference type="Rhea" id="RHEA:22860"/>
        <dbReference type="ChEBI" id="CHEBI:15378"/>
        <dbReference type="ChEBI" id="CHEBI:30616"/>
        <dbReference type="ChEBI" id="CHEBI:33019"/>
        <dbReference type="ChEBI" id="CHEBI:57502"/>
        <dbReference type="ChEBI" id="CHEBI:58437"/>
        <dbReference type="EC" id="2.7.7.18"/>
    </reaction>
</comment>
<keyword evidence="9 11" id="KW-0520">NAD</keyword>
<sequence>MLGILGGTFDPIHYGHLRPAQEVLRALALSEIRLIPAANPPHRPPPVAGAEHRLKMVELAAAEFPGFRVDDREFRRGGPSYTVPTLESLRAELGEVPLCLLMGTDAFAGIETWHEWRRLPELAHFVVMTRPGWPFPETPVLPEWARRRVSRDAAGLARSPAGGIYFQPVTPQDVSATGIRRRIARGESVEGFLPSAVRDYIRAHGIYSTEVTDAQKKR</sequence>
<organism evidence="13 14">
    <name type="scientific">Candidatus Muproteobacteria bacterium RBG_16_65_34</name>
    <dbReference type="NCBI Taxonomy" id="1817760"/>
    <lineage>
        <taxon>Bacteria</taxon>
        <taxon>Pseudomonadati</taxon>
        <taxon>Pseudomonadota</taxon>
        <taxon>Candidatus Muproteobacteria</taxon>
    </lineage>
</organism>
<keyword evidence="6 11" id="KW-0548">Nucleotidyltransferase</keyword>
<dbReference type="STRING" id="1817760.A2151_00650"/>
<evidence type="ECO:0000256" key="2">
    <source>
        <dbReference type="ARBA" id="ARBA00005019"/>
    </source>
</evidence>
<comment type="caution">
    <text evidence="13">The sequence shown here is derived from an EMBL/GenBank/DDBJ whole genome shotgun (WGS) entry which is preliminary data.</text>
</comment>
<evidence type="ECO:0000256" key="1">
    <source>
        <dbReference type="ARBA" id="ARBA00002324"/>
    </source>
</evidence>
<dbReference type="InterPro" id="IPR005248">
    <property type="entry name" value="NadD/NMNAT"/>
</dbReference>
<dbReference type="Pfam" id="PF01467">
    <property type="entry name" value="CTP_transf_like"/>
    <property type="match status" value="1"/>
</dbReference>
<evidence type="ECO:0000256" key="4">
    <source>
        <dbReference type="ARBA" id="ARBA00022642"/>
    </source>
</evidence>
<comment type="pathway">
    <text evidence="2 11">Cofactor biosynthesis; NAD(+) biosynthesis; deamido-NAD(+) from nicotinate D-ribonucleotide: step 1/1.</text>
</comment>
<dbReference type="Proteomes" id="UP000178885">
    <property type="component" value="Unassembled WGS sequence"/>
</dbReference>
<keyword evidence="5 11" id="KW-0808">Transferase</keyword>
<evidence type="ECO:0000256" key="9">
    <source>
        <dbReference type="ARBA" id="ARBA00023027"/>
    </source>
</evidence>
<dbReference type="AlphaFoldDB" id="A0A1F6TT97"/>
<accession>A0A1F6TT97</accession>
<dbReference type="PANTHER" id="PTHR39321">
    <property type="entry name" value="NICOTINATE-NUCLEOTIDE ADENYLYLTRANSFERASE-RELATED"/>
    <property type="match status" value="1"/>
</dbReference>
<keyword evidence="8 11" id="KW-0067">ATP-binding</keyword>
<dbReference type="SUPFAM" id="SSF52374">
    <property type="entry name" value="Nucleotidylyl transferase"/>
    <property type="match status" value="1"/>
</dbReference>
<evidence type="ECO:0000256" key="3">
    <source>
        <dbReference type="ARBA" id="ARBA00009014"/>
    </source>
</evidence>
<feature type="domain" description="Cytidyltransferase-like" evidence="12">
    <location>
        <begin position="4"/>
        <end position="182"/>
    </location>
</feature>
<dbReference type="HAMAP" id="MF_00244">
    <property type="entry name" value="NaMN_adenylyltr"/>
    <property type="match status" value="1"/>
</dbReference>
<proteinExistence type="inferred from homology"/>
<dbReference type="CDD" id="cd02165">
    <property type="entry name" value="NMNAT"/>
    <property type="match status" value="1"/>
</dbReference>
<dbReference type="GO" id="GO:0005524">
    <property type="term" value="F:ATP binding"/>
    <property type="evidence" value="ECO:0007669"/>
    <property type="project" value="UniProtKB-KW"/>
</dbReference>
<evidence type="ECO:0000313" key="13">
    <source>
        <dbReference type="EMBL" id="OGI48315.1"/>
    </source>
</evidence>
<evidence type="ECO:0000256" key="5">
    <source>
        <dbReference type="ARBA" id="ARBA00022679"/>
    </source>
</evidence>
<keyword evidence="4 11" id="KW-0662">Pyridine nucleotide biosynthesis</keyword>
<evidence type="ECO:0000256" key="10">
    <source>
        <dbReference type="ARBA" id="ARBA00048721"/>
    </source>
</evidence>
<dbReference type="NCBIfam" id="TIGR00125">
    <property type="entry name" value="cyt_tran_rel"/>
    <property type="match status" value="1"/>
</dbReference>
<dbReference type="NCBIfam" id="NF000840">
    <property type="entry name" value="PRK00071.1-3"/>
    <property type="match status" value="1"/>
</dbReference>